<accession>A0AAD8PAX7</accession>
<reference evidence="2" key="1">
    <citation type="journal article" date="2023" name="bioRxiv">
        <title>Improved chromosome-level genome assembly for marigold (Tagetes erecta).</title>
        <authorList>
            <person name="Jiang F."/>
            <person name="Yuan L."/>
            <person name="Wang S."/>
            <person name="Wang H."/>
            <person name="Xu D."/>
            <person name="Wang A."/>
            <person name="Fan W."/>
        </authorList>
    </citation>
    <scope>NUCLEOTIDE SEQUENCE</scope>
    <source>
        <strain evidence="2">WSJ</strain>
        <tissue evidence="2">Leaf</tissue>
    </source>
</reference>
<keyword evidence="3" id="KW-1185">Reference proteome</keyword>
<comment type="caution">
    <text evidence="2">The sequence shown here is derived from an EMBL/GenBank/DDBJ whole genome shotgun (WGS) entry which is preliminary data.</text>
</comment>
<gene>
    <name evidence="2" type="ORF">QVD17_04774</name>
</gene>
<dbReference type="Proteomes" id="UP001229421">
    <property type="component" value="Unassembled WGS sequence"/>
</dbReference>
<evidence type="ECO:0000313" key="2">
    <source>
        <dbReference type="EMBL" id="KAK1438961.1"/>
    </source>
</evidence>
<sequence length="68" mass="8122">MDIQHFMTRIRTQNQNSSRFYFETLIYSHHGLTLSPFFLLLIVSFITLHSPTFVSTFIIFDYQLFEGL</sequence>
<evidence type="ECO:0000313" key="3">
    <source>
        <dbReference type="Proteomes" id="UP001229421"/>
    </source>
</evidence>
<keyword evidence="1" id="KW-1133">Transmembrane helix</keyword>
<proteinExistence type="predicted"/>
<name>A0AAD8PAX7_TARER</name>
<keyword evidence="1" id="KW-0812">Transmembrane</keyword>
<keyword evidence="1" id="KW-0472">Membrane</keyword>
<dbReference type="AlphaFoldDB" id="A0AAD8PAX7"/>
<evidence type="ECO:0000256" key="1">
    <source>
        <dbReference type="SAM" id="Phobius"/>
    </source>
</evidence>
<feature type="transmembrane region" description="Helical" evidence="1">
    <location>
        <begin position="37"/>
        <end position="60"/>
    </location>
</feature>
<protein>
    <submittedName>
        <fullName evidence="2">Uncharacterized protein</fullName>
    </submittedName>
</protein>
<organism evidence="2 3">
    <name type="scientific">Tagetes erecta</name>
    <name type="common">African marigold</name>
    <dbReference type="NCBI Taxonomy" id="13708"/>
    <lineage>
        <taxon>Eukaryota</taxon>
        <taxon>Viridiplantae</taxon>
        <taxon>Streptophyta</taxon>
        <taxon>Embryophyta</taxon>
        <taxon>Tracheophyta</taxon>
        <taxon>Spermatophyta</taxon>
        <taxon>Magnoliopsida</taxon>
        <taxon>eudicotyledons</taxon>
        <taxon>Gunneridae</taxon>
        <taxon>Pentapetalae</taxon>
        <taxon>asterids</taxon>
        <taxon>campanulids</taxon>
        <taxon>Asterales</taxon>
        <taxon>Asteraceae</taxon>
        <taxon>Asteroideae</taxon>
        <taxon>Heliantheae alliance</taxon>
        <taxon>Tageteae</taxon>
        <taxon>Tagetes</taxon>
    </lineage>
</organism>
<dbReference type="EMBL" id="JAUHHV010000001">
    <property type="protein sequence ID" value="KAK1438961.1"/>
    <property type="molecule type" value="Genomic_DNA"/>
</dbReference>